<dbReference type="InterPro" id="IPR012974">
    <property type="entry name" value="NOP58/56_N"/>
</dbReference>
<dbReference type="PANTHER" id="PTHR10894:SF1">
    <property type="entry name" value="NUCLEOLAR PROTEIN 58"/>
    <property type="match status" value="1"/>
</dbReference>
<organism evidence="2">
    <name type="scientific">Cuerna arida</name>
    <dbReference type="NCBI Taxonomy" id="1464854"/>
    <lineage>
        <taxon>Eukaryota</taxon>
        <taxon>Metazoa</taxon>
        <taxon>Ecdysozoa</taxon>
        <taxon>Arthropoda</taxon>
        <taxon>Hexapoda</taxon>
        <taxon>Insecta</taxon>
        <taxon>Pterygota</taxon>
        <taxon>Neoptera</taxon>
        <taxon>Paraneoptera</taxon>
        <taxon>Hemiptera</taxon>
        <taxon>Auchenorrhyncha</taxon>
        <taxon>Membracoidea</taxon>
        <taxon>Cicadellidae</taxon>
        <taxon>Cicadellinae</taxon>
        <taxon>Proconiini</taxon>
        <taxon>Cuerna</taxon>
    </lineage>
</organism>
<evidence type="ECO:0000259" key="1">
    <source>
        <dbReference type="Pfam" id="PF08156"/>
    </source>
</evidence>
<dbReference type="EMBL" id="GECZ01004343">
    <property type="protein sequence ID" value="JAS65426.1"/>
    <property type="molecule type" value="Transcribed_RNA"/>
</dbReference>
<accession>A0A1B6GSM8</accession>
<dbReference type="InterPro" id="IPR045056">
    <property type="entry name" value="Nop56/Nop58"/>
</dbReference>
<dbReference type="PANTHER" id="PTHR10894">
    <property type="entry name" value="NUCLEOLAR PROTEIN 5 NUCLEOLAR PROTEIN NOP5 NOP58"/>
    <property type="match status" value="1"/>
</dbReference>
<dbReference type="GO" id="GO:0030515">
    <property type="term" value="F:snoRNA binding"/>
    <property type="evidence" value="ECO:0007669"/>
    <property type="project" value="InterPro"/>
</dbReference>
<dbReference type="AlphaFoldDB" id="A0A1B6GSM8"/>
<evidence type="ECO:0000313" key="2">
    <source>
        <dbReference type="EMBL" id="JAS65426.1"/>
    </source>
</evidence>
<reference evidence="2" key="1">
    <citation type="submission" date="2015-11" db="EMBL/GenBank/DDBJ databases">
        <title>De novo transcriptome assembly of four potential Pierce s Disease insect vectors from Arizona vineyards.</title>
        <authorList>
            <person name="Tassone E.E."/>
        </authorList>
    </citation>
    <scope>NUCLEOTIDE SEQUENCE</scope>
</reference>
<proteinExistence type="predicted"/>
<dbReference type="GO" id="GO:0032040">
    <property type="term" value="C:small-subunit processome"/>
    <property type="evidence" value="ECO:0007669"/>
    <property type="project" value="InterPro"/>
</dbReference>
<name>A0A1B6GSM8_9HEMI</name>
<dbReference type="Pfam" id="PF08156">
    <property type="entry name" value="NOP5NT"/>
    <property type="match status" value="1"/>
</dbReference>
<sequence>MLLLFETPAGYAIFKVLNEKVIEEQNVYKYFETCESVSSILKLKHFQKFKDTVEALSAITKVADGKVPKSLRKAIRKSIDETIEDCLLVADTKLGTAIKDKFNVKCMTVSNMRDLMRCIQSHLDSLLAQTSEKEIMAMTLG</sequence>
<dbReference type="GO" id="GO:0031428">
    <property type="term" value="C:box C/D methylation guide snoRNP complex"/>
    <property type="evidence" value="ECO:0007669"/>
    <property type="project" value="InterPro"/>
</dbReference>
<gene>
    <name evidence="2" type="ORF">g.49844</name>
</gene>
<feature type="domain" description="Nucleolar protein 58/56 N-terminal" evidence="1">
    <location>
        <begin position="2"/>
        <end position="65"/>
    </location>
</feature>
<feature type="non-terminal residue" evidence="2">
    <location>
        <position position="141"/>
    </location>
</feature>
<protein>
    <recommendedName>
        <fullName evidence="1">Nucleolar protein 58/56 N-terminal domain-containing protein</fullName>
    </recommendedName>
</protein>